<gene>
    <name evidence="2" type="ORF">CEXT_266591</name>
</gene>
<evidence type="ECO:0000256" key="1">
    <source>
        <dbReference type="SAM" id="MobiDB-lite"/>
    </source>
</evidence>
<dbReference type="AlphaFoldDB" id="A0AAV4WIZ1"/>
<comment type="caution">
    <text evidence="2">The sequence shown here is derived from an EMBL/GenBank/DDBJ whole genome shotgun (WGS) entry which is preliminary data.</text>
</comment>
<name>A0AAV4WIZ1_CAEEX</name>
<dbReference type="EMBL" id="BPLR01016163">
    <property type="protein sequence ID" value="GIY81769.1"/>
    <property type="molecule type" value="Genomic_DNA"/>
</dbReference>
<proteinExistence type="predicted"/>
<evidence type="ECO:0000313" key="3">
    <source>
        <dbReference type="Proteomes" id="UP001054945"/>
    </source>
</evidence>
<sequence length="80" mass="8571">MSSKYPDAIPVTDICSISVTMPLLEIFSRMGFPGEVQGDLGTSFAINLTTEDFEKFWIKGNPLSGSTSANKSGGRIPPDT</sequence>
<feature type="region of interest" description="Disordered" evidence="1">
    <location>
        <begin position="60"/>
        <end position="80"/>
    </location>
</feature>
<protein>
    <submittedName>
        <fullName evidence="2">Uncharacterized protein</fullName>
    </submittedName>
</protein>
<evidence type="ECO:0000313" key="2">
    <source>
        <dbReference type="EMBL" id="GIY81769.1"/>
    </source>
</evidence>
<organism evidence="2 3">
    <name type="scientific">Caerostris extrusa</name>
    <name type="common">Bark spider</name>
    <name type="synonym">Caerostris bankana</name>
    <dbReference type="NCBI Taxonomy" id="172846"/>
    <lineage>
        <taxon>Eukaryota</taxon>
        <taxon>Metazoa</taxon>
        <taxon>Ecdysozoa</taxon>
        <taxon>Arthropoda</taxon>
        <taxon>Chelicerata</taxon>
        <taxon>Arachnida</taxon>
        <taxon>Araneae</taxon>
        <taxon>Araneomorphae</taxon>
        <taxon>Entelegynae</taxon>
        <taxon>Araneoidea</taxon>
        <taxon>Araneidae</taxon>
        <taxon>Caerostris</taxon>
    </lineage>
</organism>
<keyword evidence="3" id="KW-1185">Reference proteome</keyword>
<accession>A0AAV4WIZ1</accession>
<reference evidence="2 3" key="1">
    <citation type="submission" date="2021-06" db="EMBL/GenBank/DDBJ databases">
        <title>Caerostris extrusa draft genome.</title>
        <authorList>
            <person name="Kono N."/>
            <person name="Arakawa K."/>
        </authorList>
    </citation>
    <scope>NUCLEOTIDE SEQUENCE [LARGE SCALE GENOMIC DNA]</scope>
</reference>
<dbReference type="Proteomes" id="UP001054945">
    <property type="component" value="Unassembled WGS sequence"/>
</dbReference>